<proteinExistence type="predicted"/>
<dbReference type="EMBL" id="UINC01197450">
    <property type="protein sequence ID" value="SVE14945.1"/>
    <property type="molecule type" value="Genomic_DNA"/>
</dbReference>
<evidence type="ECO:0000313" key="2">
    <source>
        <dbReference type="EMBL" id="SVE14945.1"/>
    </source>
</evidence>
<gene>
    <name evidence="2" type="ORF">METZ01_LOCUS467799</name>
</gene>
<organism evidence="2">
    <name type="scientific">marine metagenome</name>
    <dbReference type="NCBI Taxonomy" id="408172"/>
    <lineage>
        <taxon>unclassified sequences</taxon>
        <taxon>metagenomes</taxon>
        <taxon>ecological metagenomes</taxon>
    </lineage>
</organism>
<protein>
    <submittedName>
        <fullName evidence="2">Uncharacterized protein</fullName>
    </submittedName>
</protein>
<accession>A0A383B688</accession>
<feature type="non-terminal residue" evidence="2">
    <location>
        <position position="1"/>
    </location>
</feature>
<feature type="compositionally biased region" description="Basic and acidic residues" evidence="1">
    <location>
        <begin position="1"/>
        <end position="20"/>
    </location>
</feature>
<name>A0A383B688_9ZZZZ</name>
<evidence type="ECO:0000256" key="1">
    <source>
        <dbReference type="SAM" id="MobiDB-lite"/>
    </source>
</evidence>
<feature type="non-terminal residue" evidence="2">
    <location>
        <position position="54"/>
    </location>
</feature>
<sequence length="54" mass="5974">RVWRDRSGVPRARPARDRAAPARAGSQAVDLPFSGPRLPVDRRPRQRDSGRAGV</sequence>
<reference evidence="2" key="1">
    <citation type="submission" date="2018-05" db="EMBL/GenBank/DDBJ databases">
        <authorList>
            <person name="Lanie J.A."/>
            <person name="Ng W.-L."/>
            <person name="Kazmierczak K.M."/>
            <person name="Andrzejewski T.M."/>
            <person name="Davidsen T.M."/>
            <person name="Wayne K.J."/>
            <person name="Tettelin H."/>
            <person name="Glass J.I."/>
            <person name="Rusch D."/>
            <person name="Podicherti R."/>
            <person name="Tsui H.-C.T."/>
            <person name="Winkler M.E."/>
        </authorList>
    </citation>
    <scope>NUCLEOTIDE SEQUENCE</scope>
</reference>
<feature type="region of interest" description="Disordered" evidence="1">
    <location>
        <begin position="1"/>
        <end position="54"/>
    </location>
</feature>
<feature type="compositionally biased region" description="Basic and acidic residues" evidence="1">
    <location>
        <begin position="39"/>
        <end position="54"/>
    </location>
</feature>
<dbReference type="AlphaFoldDB" id="A0A383B688"/>